<proteinExistence type="predicted"/>
<organism evidence="2 3">
    <name type="scientific">Candidatus Harrisonbacteria bacterium RIFCSPLOWO2_02_FULL_41_13b</name>
    <dbReference type="NCBI Taxonomy" id="1798409"/>
    <lineage>
        <taxon>Bacteria</taxon>
        <taxon>Candidatus Harrisoniibacteriota</taxon>
    </lineage>
</organism>
<dbReference type="InterPro" id="IPR038255">
    <property type="entry name" value="PBS_linker_sf"/>
</dbReference>
<dbReference type="SUPFAM" id="SSF51126">
    <property type="entry name" value="Pectin lyase-like"/>
    <property type="match status" value="1"/>
</dbReference>
<evidence type="ECO:0000313" key="2">
    <source>
        <dbReference type="EMBL" id="OGY67360.1"/>
    </source>
</evidence>
<dbReference type="AlphaFoldDB" id="A0A1G1ZUD7"/>
<dbReference type="InterPro" id="IPR011050">
    <property type="entry name" value="Pectin_lyase_fold/virulence"/>
</dbReference>
<reference evidence="2 3" key="1">
    <citation type="journal article" date="2016" name="Nat. Commun.">
        <title>Thousands of microbial genomes shed light on interconnected biogeochemical processes in an aquifer system.</title>
        <authorList>
            <person name="Anantharaman K."/>
            <person name="Brown C.T."/>
            <person name="Hug L.A."/>
            <person name="Sharon I."/>
            <person name="Castelle C.J."/>
            <person name="Probst A.J."/>
            <person name="Thomas B.C."/>
            <person name="Singh A."/>
            <person name="Wilkins M.J."/>
            <person name="Karaoz U."/>
            <person name="Brodie E.L."/>
            <person name="Williams K.H."/>
            <person name="Hubbard S.S."/>
            <person name="Banfield J.F."/>
        </authorList>
    </citation>
    <scope>NUCLEOTIDE SEQUENCE [LARGE SCALE GENOMIC DNA]</scope>
</reference>
<protein>
    <recommendedName>
        <fullName evidence="1">DUF4214 domain-containing protein</fullName>
    </recommendedName>
</protein>
<name>A0A1G1ZUD7_9BACT</name>
<feature type="domain" description="DUF4214" evidence="1">
    <location>
        <begin position="37"/>
        <end position="95"/>
    </location>
</feature>
<dbReference type="EMBL" id="MHJL01000025">
    <property type="protein sequence ID" value="OGY67360.1"/>
    <property type="molecule type" value="Genomic_DNA"/>
</dbReference>
<dbReference type="InterPro" id="IPR025282">
    <property type="entry name" value="DUF4214"/>
</dbReference>
<dbReference type="Gene3D" id="3.20.20.80">
    <property type="entry name" value="Glycosidases"/>
    <property type="match status" value="1"/>
</dbReference>
<dbReference type="Proteomes" id="UP000177690">
    <property type="component" value="Unassembled WGS sequence"/>
</dbReference>
<comment type="caution">
    <text evidence="2">The sequence shown here is derived from an EMBL/GenBank/DDBJ whole genome shotgun (WGS) entry which is preliminary data.</text>
</comment>
<evidence type="ECO:0000259" key="1">
    <source>
        <dbReference type="Pfam" id="PF13946"/>
    </source>
</evidence>
<dbReference type="STRING" id="1798409.A3I24_01930"/>
<accession>A0A1G1ZUD7</accession>
<gene>
    <name evidence="2" type="ORF">A3I24_01930</name>
</gene>
<dbReference type="Gene3D" id="1.10.3130.20">
    <property type="entry name" value="Phycobilisome linker domain"/>
    <property type="match status" value="1"/>
</dbReference>
<dbReference type="InterPro" id="IPR032719">
    <property type="entry name" value="WbsX"/>
</dbReference>
<dbReference type="Pfam" id="PF14307">
    <property type="entry name" value="Glyco_tran_WbsX"/>
    <property type="match status" value="1"/>
</dbReference>
<feature type="non-terminal residue" evidence="2">
    <location>
        <position position="1"/>
    </location>
</feature>
<dbReference type="Pfam" id="PF13946">
    <property type="entry name" value="DUF4214"/>
    <property type="match status" value="1"/>
</dbReference>
<sequence length="1009" mass="112096">PDPTGFPFWKGLLDKQKLSRKDFLFALYRSNEYQNKNKISSLSNQQFIVFLYQDLLKREGTQSDLGYWLNQIKLGQTRNEVAKRFIIAPEFEVKFSDFLKSVIFPVVPPSVVPPPIVLPPVSDLTPNYLIGAWYFTAWSSENDVHIPWAEKTYGRKDVWAGVRDHAEGKDPWNLKTDYSYLRPQLGFYNQLDQNIVDQHIQQASKYGIDYFAAYWYWDTDKSAESGVSTPLHRLTTSPFKNQIKFVLAPIKLGSKPMTLEEWKNKVVPFMVNNYIADTAYLKTKDGRPIIFDFEIGFNDADLHRQALDALRTAIKNKTGKDPMIFGISTDQHKKSDLTYAKDKLDLNGFFCFQHAPRVGGEQYSTTISNWRSNTENIKDFTNIPCASVGFDRRPWFGVGGLRGPGAPASPNEDIYNVGITEDLFKQHLIDVKNYVDGNANTLGLVMYAWNEWGESGILEPSDVYGVRYLKNIKEVFGSSSLLPSLNCRVEKWGKVFTGTHNVVGLSNGDTRFLCYTNKLYECGWELSDPAFAVKLVNNQQVGSWFCNLNNKKWSNAPVSKPLCVEQDWSAVKSPSQCPSTGQQTITWTKTGQCEGGVVKPSSETVICLYQPPTPPPSSDFQTCKALKDFNGTAKDASSVIQGCIDSTIAGGILELPAGKYYVAHQIKITNSLTLKTAGQSEADAKCNYNNDPSCAEIIASPDFIDKQGVLLVKSNDIALDHIVLNGNKLGRAGKAGAVACTSGEKGANQYGMVSNFRCLENCKVTNSVFKNALCGTALGTGNVIGNKGEYVNNFTIEKNSFVFNGVHNKQGLWSDGLTFGDGENSVIKENELIDNTDVQLIVGTCLSCKIQKNIIKHTGTFQGSSFAALMFHNWGQQALSGYRTGSDISNNEIDCGDNKRCGFGLYIGNDVWTGQKLVELNQGGSFHDNIIKNAQQGFIIDDAHDLEIYNNKVINSGGSFRASCGLKTGNAYNIGLDSRNIDRVKDETPDSAYTHISWNGCIPNWWTGQ</sequence>
<evidence type="ECO:0000313" key="3">
    <source>
        <dbReference type="Proteomes" id="UP000177690"/>
    </source>
</evidence>